<sequence length="69" mass="7190">MPPGAGQMRLDVAGRWPDAAWCQPDAPSRCGQMPPGAGVPSPSVGVATGMTRKGEIRRPLQPPLRGRAS</sequence>
<dbReference type="AlphaFoldDB" id="A0A0D3HTU5"/>
<keyword evidence="3" id="KW-1185">Reference proteome</keyword>
<protein>
    <submittedName>
        <fullName evidence="2">Uncharacterized protein</fullName>
    </submittedName>
</protein>
<feature type="compositionally biased region" description="Low complexity" evidence="1">
    <location>
        <begin position="34"/>
        <end position="47"/>
    </location>
</feature>
<feature type="region of interest" description="Disordered" evidence="1">
    <location>
        <begin position="31"/>
        <end position="69"/>
    </location>
</feature>
<dbReference type="PaxDb" id="65489-OBART12G10070.1"/>
<proteinExistence type="predicted"/>
<dbReference type="Gramene" id="OBART12G10070.1">
    <property type="protein sequence ID" value="OBART12G10070.1"/>
    <property type="gene ID" value="OBART12G10070"/>
</dbReference>
<accession>A0A0D3HTU5</accession>
<reference evidence="2" key="2">
    <citation type="submission" date="2015-03" db="UniProtKB">
        <authorList>
            <consortium name="EnsemblPlants"/>
        </authorList>
    </citation>
    <scope>IDENTIFICATION</scope>
</reference>
<reference evidence="2" key="1">
    <citation type="journal article" date="2009" name="Rice">
        <title>De Novo Next Generation Sequencing of Plant Genomes.</title>
        <authorList>
            <person name="Rounsley S."/>
            <person name="Marri P.R."/>
            <person name="Yu Y."/>
            <person name="He R."/>
            <person name="Sisneros N."/>
            <person name="Goicoechea J.L."/>
            <person name="Lee S.J."/>
            <person name="Angelova A."/>
            <person name="Kudrna D."/>
            <person name="Luo M."/>
            <person name="Affourtit J."/>
            <person name="Desany B."/>
            <person name="Knight J."/>
            <person name="Niazi F."/>
            <person name="Egholm M."/>
            <person name="Wing R.A."/>
        </authorList>
    </citation>
    <scope>NUCLEOTIDE SEQUENCE [LARGE SCALE GENOMIC DNA]</scope>
    <source>
        <strain evidence="2">cv. IRGC 105608</strain>
    </source>
</reference>
<evidence type="ECO:0000256" key="1">
    <source>
        <dbReference type="SAM" id="MobiDB-lite"/>
    </source>
</evidence>
<evidence type="ECO:0000313" key="2">
    <source>
        <dbReference type="EnsemblPlants" id="OBART12G10070.1"/>
    </source>
</evidence>
<evidence type="ECO:0000313" key="3">
    <source>
        <dbReference type="Proteomes" id="UP000026960"/>
    </source>
</evidence>
<organism evidence="2">
    <name type="scientific">Oryza barthii</name>
    <dbReference type="NCBI Taxonomy" id="65489"/>
    <lineage>
        <taxon>Eukaryota</taxon>
        <taxon>Viridiplantae</taxon>
        <taxon>Streptophyta</taxon>
        <taxon>Embryophyta</taxon>
        <taxon>Tracheophyta</taxon>
        <taxon>Spermatophyta</taxon>
        <taxon>Magnoliopsida</taxon>
        <taxon>Liliopsida</taxon>
        <taxon>Poales</taxon>
        <taxon>Poaceae</taxon>
        <taxon>BOP clade</taxon>
        <taxon>Oryzoideae</taxon>
        <taxon>Oryzeae</taxon>
        <taxon>Oryzinae</taxon>
        <taxon>Oryza</taxon>
    </lineage>
</organism>
<dbReference type="EnsemblPlants" id="OBART12G10070.1">
    <property type="protein sequence ID" value="OBART12G10070.1"/>
    <property type="gene ID" value="OBART12G10070"/>
</dbReference>
<name>A0A0D3HTU5_9ORYZ</name>
<dbReference type="Proteomes" id="UP000026960">
    <property type="component" value="Chromosome 12"/>
</dbReference>
<dbReference type="HOGENOM" id="CLU_2779833_0_0_1"/>